<dbReference type="OMA" id="DEAWFAD"/>
<dbReference type="AlphaFoldDB" id="B8MKF4"/>
<dbReference type="InterPro" id="IPR007219">
    <property type="entry name" value="XnlR_reg_dom"/>
</dbReference>
<feature type="domain" description="Xylanolytic transcriptional activator regulatory" evidence="7">
    <location>
        <begin position="162"/>
        <end position="348"/>
    </location>
</feature>
<evidence type="ECO:0000256" key="1">
    <source>
        <dbReference type="ARBA" id="ARBA00004123"/>
    </source>
</evidence>
<evidence type="ECO:0000259" key="7">
    <source>
        <dbReference type="Pfam" id="PF04082"/>
    </source>
</evidence>
<evidence type="ECO:0000313" key="9">
    <source>
        <dbReference type="Proteomes" id="UP000001745"/>
    </source>
</evidence>
<dbReference type="GO" id="GO:0008270">
    <property type="term" value="F:zinc ion binding"/>
    <property type="evidence" value="ECO:0007669"/>
    <property type="project" value="InterPro"/>
</dbReference>
<dbReference type="PANTHER" id="PTHR47338:SF10">
    <property type="entry name" value="TRANSCRIPTION FACTOR DOMAIN-CONTAINING PROTEIN-RELATED"/>
    <property type="match status" value="1"/>
</dbReference>
<dbReference type="PANTHER" id="PTHR47338">
    <property type="entry name" value="ZN(II)2CYS6 TRANSCRIPTION FACTOR (EUROFUNG)-RELATED"/>
    <property type="match status" value="1"/>
</dbReference>
<feature type="region of interest" description="Disordered" evidence="6">
    <location>
        <begin position="96"/>
        <end position="134"/>
    </location>
</feature>
<dbReference type="GeneID" id="8099305"/>
<comment type="subcellular location">
    <subcellularLocation>
        <location evidence="1">Nucleus</location>
    </subcellularLocation>
</comment>
<evidence type="ECO:0000256" key="2">
    <source>
        <dbReference type="ARBA" id="ARBA00022723"/>
    </source>
</evidence>
<name>B8MKF4_TALSN</name>
<keyword evidence="2" id="KW-0479">Metal-binding</keyword>
<evidence type="ECO:0000256" key="3">
    <source>
        <dbReference type="ARBA" id="ARBA00023015"/>
    </source>
</evidence>
<dbReference type="CDD" id="cd12148">
    <property type="entry name" value="fungal_TF_MHR"/>
    <property type="match status" value="1"/>
</dbReference>
<dbReference type="EMBL" id="EQ962657">
    <property type="protein sequence ID" value="EED15309.1"/>
    <property type="molecule type" value="Genomic_DNA"/>
</dbReference>
<feature type="compositionally biased region" description="Polar residues" evidence="6">
    <location>
        <begin position="100"/>
        <end position="118"/>
    </location>
</feature>
<protein>
    <recommendedName>
        <fullName evidence="7">Xylanolytic transcriptional activator regulatory domain-containing protein</fullName>
    </recommendedName>
</protein>
<dbReference type="RefSeq" id="XP_002485262.1">
    <property type="nucleotide sequence ID" value="XM_002485217.1"/>
</dbReference>
<reference evidence="9" key="1">
    <citation type="journal article" date="2015" name="Genome Announc.">
        <title>Genome sequence of the AIDS-associated pathogen Penicillium marneffei (ATCC18224) and its near taxonomic relative Talaromyces stipitatus (ATCC10500).</title>
        <authorList>
            <person name="Nierman W.C."/>
            <person name="Fedorova-Abrams N.D."/>
            <person name="Andrianopoulos A."/>
        </authorList>
    </citation>
    <scope>NUCLEOTIDE SEQUENCE [LARGE SCALE GENOMIC DNA]</scope>
    <source>
        <strain evidence="9">ATCC 10500 / CBS 375.48 / QM 6759 / NRRL 1006</strain>
    </source>
</reference>
<keyword evidence="9" id="KW-1185">Reference proteome</keyword>
<dbReference type="HOGENOM" id="CLU_011017_2_0_1"/>
<dbReference type="eggNOG" id="ENOG502SJHM">
    <property type="taxonomic scope" value="Eukaryota"/>
</dbReference>
<dbReference type="GO" id="GO:0005634">
    <property type="term" value="C:nucleus"/>
    <property type="evidence" value="ECO:0007669"/>
    <property type="project" value="UniProtKB-SubCell"/>
</dbReference>
<evidence type="ECO:0000256" key="5">
    <source>
        <dbReference type="ARBA" id="ARBA00023242"/>
    </source>
</evidence>
<organism evidence="8 9">
    <name type="scientific">Talaromyces stipitatus (strain ATCC 10500 / CBS 375.48 / QM 6759 / NRRL 1006)</name>
    <name type="common">Penicillium stipitatum</name>
    <dbReference type="NCBI Taxonomy" id="441959"/>
    <lineage>
        <taxon>Eukaryota</taxon>
        <taxon>Fungi</taxon>
        <taxon>Dikarya</taxon>
        <taxon>Ascomycota</taxon>
        <taxon>Pezizomycotina</taxon>
        <taxon>Eurotiomycetes</taxon>
        <taxon>Eurotiomycetidae</taxon>
        <taxon>Eurotiales</taxon>
        <taxon>Trichocomaceae</taxon>
        <taxon>Talaromyces</taxon>
        <taxon>Talaromyces sect. Talaromyces</taxon>
    </lineage>
</organism>
<evidence type="ECO:0000256" key="4">
    <source>
        <dbReference type="ARBA" id="ARBA00023163"/>
    </source>
</evidence>
<dbReference type="Pfam" id="PF04082">
    <property type="entry name" value="Fungal_trans"/>
    <property type="match status" value="1"/>
</dbReference>
<proteinExistence type="predicted"/>
<keyword evidence="5" id="KW-0539">Nucleus</keyword>
<keyword evidence="4" id="KW-0804">Transcription</keyword>
<dbReference type="OrthoDB" id="4227254at2759"/>
<dbReference type="GO" id="GO:0006351">
    <property type="term" value="P:DNA-templated transcription"/>
    <property type="evidence" value="ECO:0007669"/>
    <property type="project" value="InterPro"/>
</dbReference>
<accession>B8MKF4</accession>
<dbReference type="PhylomeDB" id="B8MKF4"/>
<dbReference type="VEuPathDB" id="FungiDB:TSTA_047550"/>
<dbReference type="InterPro" id="IPR050815">
    <property type="entry name" value="TF_fung"/>
</dbReference>
<evidence type="ECO:0000256" key="6">
    <source>
        <dbReference type="SAM" id="MobiDB-lite"/>
    </source>
</evidence>
<dbReference type="Proteomes" id="UP000001745">
    <property type="component" value="Unassembled WGS sequence"/>
</dbReference>
<keyword evidence="3" id="KW-0805">Transcription regulation</keyword>
<dbReference type="InParanoid" id="B8MKF4"/>
<dbReference type="GO" id="GO:0003677">
    <property type="term" value="F:DNA binding"/>
    <property type="evidence" value="ECO:0007669"/>
    <property type="project" value="InterPro"/>
</dbReference>
<sequence>MRQPTCGLCERTGGSCSFPVKRKKPDVRRPSVAHRNEPRVDPRKLERLLGLLESRLGNEGDVDLLAWQLSGTNHSTICSSDSGLRTLTSADNTERDLQTGDENASEAVSSTRTPTSTLDPHIIDDSLTPSSSAHDLTDDYRDEHAGYRWWLTVPEQVLTELIHLFFDKIQCWLPLLHRPRFFDRYMKNGVFSKRSPSSFSNTESLLFCGLFALAARHSQDPFFQDVPASDRGQQFINNANKYYEMTRMSEKGPTLMHLQGYILLTFYQYASGPSHRAWILAGDCVRLAYDLNLCNMDEQQYDCMIPREWSFLEEQRRAFWLVWEVEAFGSAISRRPSSLNRSMIASPIIDPRPCVVWGILLDSQNQDARAWFLLATFLMATAGEFAGGRYTCRRDKDELVDAITCFSLVISQRFNLESLEFSGPSEDATKFNWVIAMHLMVLCSRTTIRTSFETKRQRPGIVDCSRYMSRIFYQWQPEYIRLSHPFLACCLLSDLAYPLEETVQGLPSQSTDMAKLVLSHYASVWKLASVLLDLREMLIRGAHNSANISFEKRFALYFPRVHRSCSNDIESNQPGLLLGVADEEMGKDNENNCPVSISGLQQFPQLPGDLQYIEPGMVDISSISSGEFPKFLPFASRNAFNSRDLLDFVFENN</sequence>
<evidence type="ECO:0000313" key="8">
    <source>
        <dbReference type="EMBL" id="EED15309.1"/>
    </source>
</evidence>
<gene>
    <name evidence="8" type="ORF">TSTA_047550</name>
</gene>
<dbReference type="STRING" id="441959.B8MKF4"/>
<dbReference type="GO" id="GO:0000981">
    <property type="term" value="F:DNA-binding transcription factor activity, RNA polymerase II-specific"/>
    <property type="evidence" value="ECO:0007669"/>
    <property type="project" value="InterPro"/>
</dbReference>